<evidence type="ECO:0000313" key="2">
    <source>
        <dbReference type="EMBL" id="SAL41836.1"/>
    </source>
</evidence>
<evidence type="ECO:0008006" key="4">
    <source>
        <dbReference type="Google" id="ProtNLM"/>
    </source>
</evidence>
<dbReference type="Pfam" id="PF11755">
    <property type="entry name" value="DUF3311"/>
    <property type="match status" value="1"/>
</dbReference>
<sequence length="92" mass="11088">MSLFRALPRRPAAAKRDRSNLNLEQTIMKTSEETKHSWLWLVLLIPYIALLWLPFYNDTRPSFAGFPFFYWYQFLWVPLTSLIIYIVYRGVK</sequence>
<dbReference type="InterPro" id="IPR021741">
    <property type="entry name" value="DUF3311"/>
</dbReference>
<organism evidence="2 3">
    <name type="scientific">Caballeronia udeis</name>
    <dbReference type="NCBI Taxonomy" id="1232866"/>
    <lineage>
        <taxon>Bacteria</taxon>
        <taxon>Pseudomonadati</taxon>
        <taxon>Pseudomonadota</taxon>
        <taxon>Betaproteobacteria</taxon>
        <taxon>Burkholderiales</taxon>
        <taxon>Burkholderiaceae</taxon>
        <taxon>Caballeronia</taxon>
    </lineage>
</organism>
<keyword evidence="1" id="KW-1133">Transmembrane helix</keyword>
<evidence type="ECO:0000313" key="3">
    <source>
        <dbReference type="Proteomes" id="UP000054683"/>
    </source>
</evidence>
<feature type="transmembrane region" description="Helical" evidence="1">
    <location>
        <begin position="68"/>
        <end position="88"/>
    </location>
</feature>
<feature type="transmembrane region" description="Helical" evidence="1">
    <location>
        <begin position="38"/>
        <end position="56"/>
    </location>
</feature>
<name>A0A158HBZ6_9BURK</name>
<keyword evidence="1" id="KW-0812">Transmembrane</keyword>
<evidence type="ECO:0000256" key="1">
    <source>
        <dbReference type="SAM" id="Phobius"/>
    </source>
</evidence>
<proteinExistence type="predicted"/>
<dbReference type="EMBL" id="FCOK02000028">
    <property type="protein sequence ID" value="SAL41836.1"/>
    <property type="molecule type" value="Genomic_DNA"/>
</dbReference>
<gene>
    <name evidence="2" type="ORF">AWB69_04232</name>
</gene>
<protein>
    <recommendedName>
        <fullName evidence="4">DUF3311 domain-containing protein</fullName>
    </recommendedName>
</protein>
<accession>A0A158HBZ6</accession>
<dbReference type="AlphaFoldDB" id="A0A158HBZ6"/>
<dbReference type="Proteomes" id="UP000054683">
    <property type="component" value="Unassembled WGS sequence"/>
</dbReference>
<keyword evidence="1" id="KW-0472">Membrane</keyword>
<reference evidence="2 3" key="1">
    <citation type="submission" date="2016-01" db="EMBL/GenBank/DDBJ databases">
        <authorList>
            <person name="Oliw E.H."/>
        </authorList>
    </citation>
    <scope>NUCLEOTIDE SEQUENCE [LARGE SCALE GENOMIC DNA]</scope>
    <source>
        <strain evidence="2">LMG 27134</strain>
    </source>
</reference>